<evidence type="ECO:0008006" key="4">
    <source>
        <dbReference type="Google" id="ProtNLM"/>
    </source>
</evidence>
<sequence length="231" mass="27413">RGNDGYSNEYTNFFFSNFPHGYGEMNMVKIIQKQAKVKEVFISRRLNRWGRRFGFVRFFDVRNVGLMERDLDSLYIRNMKLHVNIPKYRRNTMGIHKGDRRDPRASHSGRKRDGGKHKEVWVEKKRNLSYAEAVKGEVQQEEWKGRTIEVETHTLPWMEKSVVGHLKEGMDFDQLSEDLVKEGMNRLRARMLGDNLILLTPREGEKARDIIKDNNEWFDNVFTSIKSFLER</sequence>
<dbReference type="OrthoDB" id="10648438at2759"/>
<dbReference type="Gramene" id="ESW31003">
    <property type="protein sequence ID" value="ESW31003"/>
    <property type="gene ID" value="PHAVU_002G200500g"/>
</dbReference>
<dbReference type="InterPro" id="IPR035979">
    <property type="entry name" value="RBD_domain_sf"/>
</dbReference>
<name>V7CNR1_PHAVU</name>
<protein>
    <recommendedName>
        <fullName evidence="4">RRM domain-containing protein</fullName>
    </recommendedName>
</protein>
<evidence type="ECO:0000313" key="2">
    <source>
        <dbReference type="EMBL" id="ESW31003.1"/>
    </source>
</evidence>
<feature type="compositionally biased region" description="Basic and acidic residues" evidence="1">
    <location>
        <begin position="96"/>
        <end position="105"/>
    </location>
</feature>
<dbReference type="CDD" id="cd00590">
    <property type="entry name" value="RRM_SF"/>
    <property type="match status" value="1"/>
</dbReference>
<reference evidence="3" key="1">
    <citation type="journal article" date="2014" name="Nat. Genet.">
        <title>A reference genome for common bean and genome-wide analysis of dual domestications.</title>
        <authorList>
            <person name="Schmutz J."/>
            <person name="McClean P.E."/>
            <person name="Mamidi S."/>
            <person name="Wu G.A."/>
            <person name="Cannon S.B."/>
            <person name="Grimwood J."/>
            <person name="Jenkins J."/>
            <person name="Shu S."/>
            <person name="Song Q."/>
            <person name="Chavarro C."/>
            <person name="Torres-Torres M."/>
            <person name="Geffroy V."/>
            <person name="Moghaddam S.M."/>
            <person name="Gao D."/>
            <person name="Abernathy B."/>
            <person name="Barry K."/>
            <person name="Blair M."/>
            <person name="Brick M.A."/>
            <person name="Chovatia M."/>
            <person name="Gepts P."/>
            <person name="Goodstein D.M."/>
            <person name="Gonzales M."/>
            <person name="Hellsten U."/>
            <person name="Hyten D.L."/>
            <person name="Jia G."/>
            <person name="Kelly J.D."/>
            <person name="Kudrna D."/>
            <person name="Lee R."/>
            <person name="Richard M.M."/>
            <person name="Miklas P.N."/>
            <person name="Osorno J.M."/>
            <person name="Rodrigues J."/>
            <person name="Thareau V."/>
            <person name="Urrea C.A."/>
            <person name="Wang M."/>
            <person name="Yu Y."/>
            <person name="Zhang M."/>
            <person name="Wing R.A."/>
            <person name="Cregan P.B."/>
            <person name="Rokhsar D.S."/>
            <person name="Jackson S.A."/>
        </authorList>
    </citation>
    <scope>NUCLEOTIDE SEQUENCE [LARGE SCALE GENOMIC DNA]</scope>
    <source>
        <strain evidence="3">cv. G19833</strain>
    </source>
</reference>
<evidence type="ECO:0000313" key="3">
    <source>
        <dbReference type="Proteomes" id="UP000000226"/>
    </source>
</evidence>
<evidence type="ECO:0000256" key="1">
    <source>
        <dbReference type="SAM" id="MobiDB-lite"/>
    </source>
</evidence>
<feature type="non-terminal residue" evidence="2">
    <location>
        <position position="1"/>
    </location>
</feature>
<organism evidence="2 3">
    <name type="scientific">Phaseolus vulgaris</name>
    <name type="common">Kidney bean</name>
    <name type="synonym">French bean</name>
    <dbReference type="NCBI Taxonomy" id="3885"/>
    <lineage>
        <taxon>Eukaryota</taxon>
        <taxon>Viridiplantae</taxon>
        <taxon>Streptophyta</taxon>
        <taxon>Embryophyta</taxon>
        <taxon>Tracheophyta</taxon>
        <taxon>Spermatophyta</taxon>
        <taxon>Magnoliopsida</taxon>
        <taxon>eudicotyledons</taxon>
        <taxon>Gunneridae</taxon>
        <taxon>Pentapetalae</taxon>
        <taxon>rosids</taxon>
        <taxon>fabids</taxon>
        <taxon>Fabales</taxon>
        <taxon>Fabaceae</taxon>
        <taxon>Papilionoideae</taxon>
        <taxon>50 kb inversion clade</taxon>
        <taxon>NPAAA clade</taxon>
        <taxon>indigoferoid/millettioid clade</taxon>
        <taxon>Phaseoleae</taxon>
        <taxon>Phaseolus</taxon>
    </lineage>
</organism>
<accession>V7CNR1</accession>
<dbReference type="eggNOG" id="ENOG502SFSV">
    <property type="taxonomic scope" value="Eukaryota"/>
</dbReference>
<feature type="region of interest" description="Disordered" evidence="1">
    <location>
        <begin position="92"/>
        <end position="118"/>
    </location>
</feature>
<dbReference type="GO" id="GO:0003676">
    <property type="term" value="F:nucleic acid binding"/>
    <property type="evidence" value="ECO:0007669"/>
    <property type="project" value="InterPro"/>
</dbReference>
<keyword evidence="3" id="KW-1185">Reference proteome</keyword>
<dbReference type="EMBL" id="CM002289">
    <property type="protein sequence ID" value="ESW31003.1"/>
    <property type="molecule type" value="Genomic_DNA"/>
</dbReference>
<dbReference type="Proteomes" id="UP000000226">
    <property type="component" value="Chromosome 2"/>
</dbReference>
<dbReference type="SUPFAM" id="SSF54928">
    <property type="entry name" value="RNA-binding domain, RBD"/>
    <property type="match status" value="1"/>
</dbReference>
<dbReference type="AlphaFoldDB" id="V7CNR1"/>
<proteinExistence type="predicted"/>
<gene>
    <name evidence="2" type="ORF">PHAVU_002G200500g</name>
</gene>
<dbReference type="SMR" id="V7CNR1"/>